<dbReference type="EMBL" id="BSPK01000004">
    <property type="protein sequence ID" value="GLS61990.1"/>
    <property type="molecule type" value="Genomic_DNA"/>
</dbReference>
<dbReference type="AlphaFoldDB" id="A0A512IWH7"/>
<keyword evidence="2" id="KW-0472">Membrane</keyword>
<dbReference type="EMBL" id="BJZU01000002">
    <property type="protein sequence ID" value="GEP02045.1"/>
    <property type="molecule type" value="Genomic_DNA"/>
</dbReference>
<organism evidence="3 5">
    <name type="scientific">Methylobacterium oxalidis</name>
    <dbReference type="NCBI Taxonomy" id="944322"/>
    <lineage>
        <taxon>Bacteria</taxon>
        <taxon>Pseudomonadati</taxon>
        <taxon>Pseudomonadota</taxon>
        <taxon>Alphaproteobacteria</taxon>
        <taxon>Hyphomicrobiales</taxon>
        <taxon>Methylobacteriaceae</taxon>
        <taxon>Methylobacterium</taxon>
    </lineage>
</organism>
<evidence type="ECO:0000313" key="6">
    <source>
        <dbReference type="Proteomes" id="UP001156856"/>
    </source>
</evidence>
<proteinExistence type="predicted"/>
<feature type="region of interest" description="Disordered" evidence="1">
    <location>
        <begin position="94"/>
        <end position="118"/>
    </location>
</feature>
<keyword evidence="6" id="KW-1185">Reference proteome</keyword>
<name>A0A512IWH7_9HYPH</name>
<evidence type="ECO:0000256" key="1">
    <source>
        <dbReference type="SAM" id="MobiDB-lite"/>
    </source>
</evidence>
<feature type="transmembrane region" description="Helical" evidence="2">
    <location>
        <begin position="6"/>
        <end position="27"/>
    </location>
</feature>
<dbReference type="Proteomes" id="UP000321960">
    <property type="component" value="Unassembled WGS sequence"/>
</dbReference>
<protein>
    <submittedName>
        <fullName evidence="3">Uncharacterized protein</fullName>
    </submittedName>
</protein>
<evidence type="ECO:0000313" key="4">
    <source>
        <dbReference type="EMBL" id="GLS61990.1"/>
    </source>
</evidence>
<accession>A0A512IWH7</accession>
<evidence type="ECO:0000313" key="3">
    <source>
        <dbReference type="EMBL" id="GEP02045.1"/>
    </source>
</evidence>
<dbReference type="Proteomes" id="UP001156856">
    <property type="component" value="Unassembled WGS sequence"/>
</dbReference>
<reference evidence="4" key="4">
    <citation type="submission" date="2023-01" db="EMBL/GenBank/DDBJ databases">
        <title>Draft genome sequence of Methylobacterium oxalidis strain NBRC 107715.</title>
        <authorList>
            <person name="Sun Q."/>
            <person name="Mori K."/>
        </authorList>
    </citation>
    <scope>NUCLEOTIDE SEQUENCE</scope>
    <source>
        <strain evidence="4">NBRC 107715</strain>
    </source>
</reference>
<reference evidence="4" key="1">
    <citation type="journal article" date="2014" name="Int. J. Syst. Evol. Microbiol.">
        <title>Complete genome of a new Firmicutes species belonging to the dominant human colonic microbiota ('Ruminococcus bicirculans') reveals two chromosomes and a selective capacity to utilize plant glucans.</title>
        <authorList>
            <consortium name="NISC Comparative Sequencing Program"/>
            <person name="Wegmann U."/>
            <person name="Louis P."/>
            <person name="Goesmann A."/>
            <person name="Henrissat B."/>
            <person name="Duncan S.H."/>
            <person name="Flint H.J."/>
        </authorList>
    </citation>
    <scope>NUCLEOTIDE SEQUENCE</scope>
    <source>
        <strain evidence="4">NBRC 107715</strain>
    </source>
</reference>
<gene>
    <name evidence="4" type="ORF">GCM10007888_03710</name>
    <name evidence="3" type="ORF">MOX02_00830</name>
</gene>
<reference evidence="6" key="2">
    <citation type="journal article" date="2019" name="Int. J. Syst. Evol. Microbiol.">
        <title>The Global Catalogue of Microorganisms (GCM) 10K type strain sequencing project: providing services to taxonomists for standard genome sequencing and annotation.</title>
        <authorList>
            <consortium name="The Broad Institute Genomics Platform"/>
            <consortium name="The Broad Institute Genome Sequencing Center for Infectious Disease"/>
            <person name="Wu L."/>
            <person name="Ma J."/>
        </authorList>
    </citation>
    <scope>NUCLEOTIDE SEQUENCE [LARGE SCALE GENOMIC DNA]</scope>
    <source>
        <strain evidence="6">NBRC 107715</strain>
    </source>
</reference>
<reference evidence="3 5" key="3">
    <citation type="submission" date="2019-07" db="EMBL/GenBank/DDBJ databases">
        <title>Whole genome shotgun sequence of Methylobacterium oxalidis NBRC 107715.</title>
        <authorList>
            <person name="Hosoyama A."/>
            <person name="Uohara A."/>
            <person name="Ohji S."/>
            <person name="Ichikawa N."/>
        </authorList>
    </citation>
    <scope>NUCLEOTIDE SEQUENCE [LARGE SCALE GENOMIC DNA]</scope>
    <source>
        <strain evidence="3 5">NBRC 107715</strain>
    </source>
</reference>
<dbReference type="OrthoDB" id="8005151at2"/>
<comment type="caution">
    <text evidence="3">The sequence shown here is derived from an EMBL/GenBank/DDBJ whole genome shotgun (WGS) entry which is preliminary data.</text>
</comment>
<evidence type="ECO:0000256" key="2">
    <source>
        <dbReference type="SAM" id="Phobius"/>
    </source>
</evidence>
<keyword evidence="2" id="KW-0812">Transmembrane</keyword>
<evidence type="ECO:0000313" key="5">
    <source>
        <dbReference type="Proteomes" id="UP000321960"/>
    </source>
</evidence>
<sequence>MAELVMSGRIVEIILALVMVEALVLLAYRARTGRGPAPLNLLCNLGSGAALMLALRAGLTGAPWGEIALWLTVSLIAHLGDLATRFGQRSGMPFGRTPRFREPGTSTNQAAFKAQIPS</sequence>
<keyword evidence="2" id="KW-1133">Transmembrane helix</keyword>
<dbReference type="RefSeq" id="WP_147023722.1">
    <property type="nucleotide sequence ID" value="NZ_BJZU01000002.1"/>
</dbReference>